<dbReference type="EMBL" id="QEVW01000016">
    <property type="protein sequence ID" value="RAW11955.1"/>
    <property type="molecule type" value="Genomic_DNA"/>
</dbReference>
<name>A0A329QHV9_9BACL</name>
<comment type="caution">
    <text evidence="10">The sequence shown here is derived from an EMBL/GenBank/DDBJ whole genome shotgun (WGS) entry which is preliminary data.</text>
</comment>
<evidence type="ECO:0000313" key="11">
    <source>
        <dbReference type="Proteomes" id="UP000250642"/>
    </source>
</evidence>
<dbReference type="GO" id="GO:0016020">
    <property type="term" value="C:membrane"/>
    <property type="evidence" value="ECO:0007669"/>
    <property type="project" value="UniProtKB-SubCell"/>
</dbReference>
<feature type="domain" description="Spore germination GerAC-like C-terminal" evidence="8">
    <location>
        <begin position="267"/>
        <end position="424"/>
    </location>
</feature>
<evidence type="ECO:0000256" key="3">
    <source>
        <dbReference type="ARBA" id="ARBA00022544"/>
    </source>
</evidence>
<dbReference type="InterPro" id="IPR046953">
    <property type="entry name" value="Spore_GerAC-like_C"/>
</dbReference>
<dbReference type="NCBIfam" id="TIGR02887">
    <property type="entry name" value="spore_ger_x_C"/>
    <property type="match status" value="1"/>
</dbReference>
<comment type="subcellular location">
    <subcellularLocation>
        <location evidence="1">Membrane</location>
        <topology evidence="1">Lipid-anchor</topology>
    </subcellularLocation>
</comment>
<proteinExistence type="inferred from homology"/>
<evidence type="ECO:0000256" key="5">
    <source>
        <dbReference type="ARBA" id="ARBA00023136"/>
    </source>
</evidence>
<comment type="similarity">
    <text evidence="2">Belongs to the GerABKC lipoprotein family.</text>
</comment>
<protein>
    <recommendedName>
        <fullName evidence="12">Ger(X)C family spore germination protein</fullName>
    </recommendedName>
</protein>
<keyword evidence="7" id="KW-0449">Lipoprotein</keyword>
<organism evidence="10 11">
    <name type="scientific">Paenibacillus taichungensis</name>
    <dbReference type="NCBI Taxonomy" id="484184"/>
    <lineage>
        <taxon>Bacteria</taxon>
        <taxon>Bacillati</taxon>
        <taxon>Bacillota</taxon>
        <taxon>Bacilli</taxon>
        <taxon>Bacillales</taxon>
        <taxon>Paenibacillaceae</taxon>
        <taxon>Paenibacillus</taxon>
    </lineage>
</organism>
<dbReference type="InterPro" id="IPR038501">
    <property type="entry name" value="Spore_GerAC_C_sf"/>
</dbReference>
<evidence type="ECO:0000313" key="10">
    <source>
        <dbReference type="EMBL" id="RAW11955.1"/>
    </source>
</evidence>
<dbReference type="PANTHER" id="PTHR35789">
    <property type="entry name" value="SPORE GERMINATION PROTEIN B3"/>
    <property type="match status" value="1"/>
</dbReference>
<dbReference type="InterPro" id="IPR057336">
    <property type="entry name" value="GerAC_N"/>
</dbReference>
<sequence>MLRRLVSVTRLPLYSRRLHPSCIHATFHETDQASCSTSHTGFHSPEERLVTRWTAKVSLLICCFILLTGCWDSKEVQSINFITAVGIDYVDNQYIAYAQLIDFSSIAKQEGPTSREASDIWIGRGKGSTLSMAIDDLYQTSQQQTLWTHVKAIVLSKNILNGRLEDVFNTLLHSGQLRYTPWLYGTEQNITDVLSPSALLNQSAQTIELFEPMKLYKQHSGYEPIRLHQLLDGFREPASVILLPSITNQNETWYNGDEAPPLIRMDGFYVISNGKSQGRITGKDADGTRYVNYDRVYQYPLYVYRNGGNTPDLTLRLNNPKTTIKARKEGNGVTFDLVTSVKSAIIEDHGSHRSPHIMEKNAEKQMESQIRDTFEKTKSRKIDSYGLVEHLYRHDLPLWKQEVYKRANPLERFKLGKVEVHVKILNASTYKYDK</sequence>
<evidence type="ECO:0000256" key="7">
    <source>
        <dbReference type="ARBA" id="ARBA00023288"/>
    </source>
</evidence>
<feature type="domain" description="Spore germination protein N-terminal" evidence="9">
    <location>
        <begin position="72"/>
        <end position="247"/>
    </location>
</feature>
<keyword evidence="4" id="KW-0732">Signal</keyword>
<keyword evidence="5" id="KW-0472">Membrane</keyword>
<keyword evidence="6" id="KW-0564">Palmitate</keyword>
<dbReference type="Gene3D" id="3.30.300.210">
    <property type="entry name" value="Nutrient germinant receptor protein C, domain 3"/>
    <property type="match status" value="1"/>
</dbReference>
<dbReference type="PANTHER" id="PTHR35789:SF1">
    <property type="entry name" value="SPORE GERMINATION PROTEIN B3"/>
    <property type="match status" value="1"/>
</dbReference>
<dbReference type="Proteomes" id="UP000250642">
    <property type="component" value="Unassembled WGS sequence"/>
</dbReference>
<keyword evidence="3" id="KW-0309">Germination</keyword>
<evidence type="ECO:0000256" key="1">
    <source>
        <dbReference type="ARBA" id="ARBA00004635"/>
    </source>
</evidence>
<dbReference type="Pfam" id="PF25198">
    <property type="entry name" value="Spore_GerAC_N"/>
    <property type="match status" value="1"/>
</dbReference>
<evidence type="ECO:0008006" key="12">
    <source>
        <dbReference type="Google" id="ProtNLM"/>
    </source>
</evidence>
<evidence type="ECO:0000259" key="8">
    <source>
        <dbReference type="Pfam" id="PF05504"/>
    </source>
</evidence>
<dbReference type="GO" id="GO:0009847">
    <property type="term" value="P:spore germination"/>
    <property type="evidence" value="ECO:0007669"/>
    <property type="project" value="InterPro"/>
</dbReference>
<evidence type="ECO:0000259" key="9">
    <source>
        <dbReference type="Pfam" id="PF25198"/>
    </source>
</evidence>
<evidence type="ECO:0000256" key="4">
    <source>
        <dbReference type="ARBA" id="ARBA00022729"/>
    </source>
</evidence>
<dbReference type="Pfam" id="PF05504">
    <property type="entry name" value="Spore_GerAC"/>
    <property type="match status" value="1"/>
</dbReference>
<gene>
    <name evidence="10" type="ORF">DC345_23880</name>
</gene>
<evidence type="ECO:0000256" key="2">
    <source>
        <dbReference type="ARBA" id="ARBA00007886"/>
    </source>
</evidence>
<reference evidence="10 11" key="1">
    <citation type="submission" date="2018-04" db="EMBL/GenBank/DDBJ databases">
        <title>Paenibacillus taichungensis Genome sequencing and assembly.</title>
        <authorList>
            <person name="Xu J."/>
            <person name="Rensing C."/>
            <person name="Mazhar H.S."/>
        </authorList>
    </citation>
    <scope>NUCLEOTIDE SEQUENCE [LARGE SCALE GENOMIC DNA]</scope>
    <source>
        <strain evidence="10 11">NC1</strain>
    </source>
</reference>
<evidence type="ECO:0000256" key="6">
    <source>
        <dbReference type="ARBA" id="ARBA00023139"/>
    </source>
</evidence>
<dbReference type="AlphaFoldDB" id="A0A329QHV9"/>
<dbReference type="InterPro" id="IPR008844">
    <property type="entry name" value="Spore_GerAC-like"/>
</dbReference>
<accession>A0A329QHV9</accession>